<reference evidence="2 3" key="1">
    <citation type="submission" date="2020-11" db="EMBL/GenBank/DDBJ databases">
        <title>Pseudonocardia abyssalis sp. nov. and Pseudonocardia oceani sp. nov., description and phylogenomic analysis of two novel actinomycetes isolated from the deep Southern Ocean.</title>
        <authorList>
            <person name="Parra J."/>
        </authorList>
    </citation>
    <scope>NUCLEOTIDE SEQUENCE [LARGE SCALE GENOMIC DNA]</scope>
    <source>
        <strain evidence="3">KRD185</strain>
    </source>
</reference>
<protein>
    <recommendedName>
        <fullName evidence="4">Homeodomain-like domain-containing protein</fullName>
    </recommendedName>
</protein>
<evidence type="ECO:0008006" key="4">
    <source>
        <dbReference type="Google" id="ProtNLM"/>
    </source>
</evidence>
<accession>A0ABS6UG75</accession>
<proteinExistence type="predicted"/>
<organism evidence="2 3">
    <name type="scientific">Pseudonocardia oceani</name>
    <dbReference type="NCBI Taxonomy" id="2792013"/>
    <lineage>
        <taxon>Bacteria</taxon>
        <taxon>Bacillati</taxon>
        <taxon>Actinomycetota</taxon>
        <taxon>Actinomycetes</taxon>
        <taxon>Pseudonocardiales</taxon>
        <taxon>Pseudonocardiaceae</taxon>
        <taxon>Pseudonocardia</taxon>
    </lineage>
</organism>
<name>A0ABS6UG75_9PSEU</name>
<feature type="region of interest" description="Disordered" evidence="1">
    <location>
        <begin position="1"/>
        <end position="75"/>
    </location>
</feature>
<comment type="caution">
    <text evidence="2">The sequence shown here is derived from an EMBL/GenBank/DDBJ whole genome shotgun (WGS) entry which is preliminary data.</text>
</comment>
<evidence type="ECO:0000313" key="2">
    <source>
        <dbReference type="EMBL" id="MBW0131260.1"/>
    </source>
</evidence>
<sequence length="101" mass="10959">MVTRRRVRELLARGEDHRDIGRRTGVPAGQAYLVGTGRPTDGGHSSDGTAPRPGEQAAPQHLVSPPHENPTSKQVVHEWIAARVAADGQQRRAGAAREERE</sequence>
<dbReference type="Proteomes" id="UP000694300">
    <property type="component" value="Unassembled WGS sequence"/>
</dbReference>
<dbReference type="EMBL" id="JADQDF010000001">
    <property type="protein sequence ID" value="MBW0131260.1"/>
    <property type="molecule type" value="Genomic_DNA"/>
</dbReference>
<feature type="compositionally biased region" description="Basic and acidic residues" evidence="1">
    <location>
        <begin position="8"/>
        <end position="22"/>
    </location>
</feature>
<keyword evidence="3" id="KW-1185">Reference proteome</keyword>
<gene>
    <name evidence="2" type="ORF">I4I82_26775</name>
</gene>
<evidence type="ECO:0000256" key="1">
    <source>
        <dbReference type="SAM" id="MobiDB-lite"/>
    </source>
</evidence>
<evidence type="ECO:0000313" key="3">
    <source>
        <dbReference type="Proteomes" id="UP000694300"/>
    </source>
</evidence>